<accession>A0A2R6X396</accession>
<organism evidence="2 3">
    <name type="scientific">Marchantia polymorpha</name>
    <name type="common">Common liverwort</name>
    <name type="synonym">Marchantia aquatica</name>
    <dbReference type="NCBI Taxonomy" id="3197"/>
    <lineage>
        <taxon>Eukaryota</taxon>
        <taxon>Viridiplantae</taxon>
        <taxon>Streptophyta</taxon>
        <taxon>Embryophyta</taxon>
        <taxon>Marchantiophyta</taxon>
        <taxon>Marchantiopsida</taxon>
        <taxon>Marchantiidae</taxon>
        <taxon>Marchantiales</taxon>
        <taxon>Marchantiaceae</taxon>
        <taxon>Marchantia</taxon>
    </lineage>
</organism>
<protein>
    <submittedName>
        <fullName evidence="2">Uncharacterized protein</fullName>
    </submittedName>
</protein>
<reference evidence="3" key="1">
    <citation type="journal article" date="2017" name="Cell">
        <title>Insights into land plant evolution garnered from the Marchantia polymorpha genome.</title>
        <authorList>
            <person name="Bowman J.L."/>
            <person name="Kohchi T."/>
            <person name="Yamato K.T."/>
            <person name="Jenkins J."/>
            <person name="Shu S."/>
            <person name="Ishizaki K."/>
            <person name="Yamaoka S."/>
            <person name="Nishihama R."/>
            <person name="Nakamura Y."/>
            <person name="Berger F."/>
            <person name="Adam C."/>
            <person name="Aki S.S."/>
            <person name="Althoff F."/>
            <person name="Araki T."/>
            <person name="Arteaga-Vazquez M.A."/>
            <person name="Balasubrmanian S."/>
            <person name="Barry K."/>
            <person name="Bauer D."/>
            <person name="Boehm C.R."/>
            <person name="Briginshaw L."/>
            <person name="Caballero-Perez J."/>
            <person name="Catarino B."/>
            <person name="Chen F."/>
            <person name="Chiyoda S."/>
            <person name="Chovatia M."/>
            <person name="Davies K.M."/>
            <person name="Delmans M."/>
            <person name="Demura T."/>
            <person name="Dierschke T."/>
            <person name="Dolan L."/>
            <person name="Dorantes-Acosta A.E."/>
            <person name="Eklund D.M."/>
            <person name="Florent S.N."/>
            <person name="Flores-Sandoval E."/>
            <person name="Fujiyama A."/>
            <person name="Fukuzawa H."/>
            <person name="Galik B."/>
            <person name="Grimanelli D."/>
            <person name="Grimwood J."/>
            <person name="Grossniklaus U."/>
            <person name="Hamada T."/>
            <person name="Haseloff J."/>
            <person name="Hetherington A.J."/>
            <person name="Higo A."/>
            <person name="Hirakawa Y."/>
            <person name="Hundley H.N."/>
            <person name="Ikeda Y."/>
            <person name="Inoue K."/>
            <person name="Inoue S.I."/>
            <person name="Ishida S."/>
            <person name="Jia Q."/>
            <person name="Kakita M."/>
            <person name="Kanazawa T."/>
            <person name="Kawai Y."/>
            <person name="Kawashima T."/>
            <person name="Kennedy M."/>
            <person name="Kinose K."/>
            <person name="Kinoshita T."/>
            <person name="Kohara Y."/>
            <person name="Koide E."/>
            <person name="Komatsu K."/>
            <person name="Kopischke S."/>
            <person name="Kubo M."/>
            <person name="Kyozuka J."/>
            <person name="Lagercrantz U."/>
            <person name="Lin S.S."/>
            <person name="Lindquist E."/>
            <person name="Lipzen A.M."/>
            <person name="Lu C.W."/>
            <person name="De Luna E."/>
            <person name="Martienssen R.A."/>
            <person name="Minamino N."/>
            <person name="Mizutani M."/>
            <person name="Mizutani M."/>
            <person name="Mochizuki N."/>
            <person name="Monte I."/>
            <person name="Mosher R."/>
            <person name="Nagasaki H."/>
            <person name="Nakagami H."/>
            <person name="Naramoto S."/>
            <person name="Nishitani K."/>
            <person name="Ohtani M."/>
            <person name="Okamoto T."/>
            <person name="Okumura M."/>
            <person name="Phillips J."/>
            <person name="Pollak B."/>
            <person name="Reinders A."/>
            <person name="Rovekamp M."/>
            <person name="Sano R."/>
            <person name="Sawa S."/>
            <person name="Schmid M.W."/>
            <person name="Shirakawa M."/>
            <person name="Solano R."/>
            <person name="Spunde A."/>
            <person name="Suetsugu N."/>
            <person name="Sugano S."/>
            <person name="Sugiyama A."/>
            <person name="Sun R."/>
            <person name="Suzuki Y."/>
            <person name="Takenaka M."/>
            <person name="Takezawa D."/>
            <person name="Tomogane H."/>
            <person name="Tsuzuki M."/>
            <person name="Ueda T."/>
            <person name="Umeda M."/>
            <person name="Ward J.M."/>
            <person name="Watanabe Y."/>
            <person name="Yazaki K."/>
            <person name="Yokoyama R."/>
            <person name="Yoshitake Y."/>
            <person name="Yotsui I."/>
            <person name="Zachgo S."/>
            <person name="Schmutz J."/>
        </authorList>
    </citation>
    <scope>NUCLEOTIDE SEQUENCE [LARGE SCALE GENOMIC DNA]</scope>
    <source>
        <strain evidence="3">Tak-1</strain>
    </source>
</reference>
<feature type="region of interest" description="Disordered" evidence="1">
    <location>
        <begin position="73"/>
        <end position="110"/>
    </location>
</feature>
<evidence type="ECO:0000256" key="1">
    <source>
        <dbReference type="SAM" id="MobiDB-lite"/>
    </source>
</evidence>
<name>A0A2R6X396_MARPO</name>
<evidence type="ECO:0000313" key="2">
    <source>
        <dbReference type="EMBL" id="PTQ40578.1"/>
    </source>
</evidence>
<dbReference type="AlphaFoldDB" id="A0A2R6X396"/>
<evidence type="ECO:0000313" key="3">
    <source>
        <dbReference type="Proteomes" id="UP000244005"/>
    </source>
</evidence>
<feature type="compositionally biased region" description="Basic and acidic residues" evidence="1">
    <location>
        <begin position="95"/>
        <end position="110"/>
    </location>
</feature>
<proteinExistence type="predicted"/>
<sequence length="110" mass="12392">MDLLHPSPRVRPARGRAFSTSAHDRMMLGDEVHIVRRLVLQPTYVACGAGRIRQADVVRSCKARLSVPRPWRSIRGSAGAMDDRSIHPSIAGRDGWMDPRVRERGRERPS</sequence>
<dbReference type="EMBL" id="KZ772711">
    <property type="protein sequence ID" value="PTQ40578.1"/>
    <property type="molecule type" value="Genomic_DNA"/>
</dbReference>
<dbReference type="Proteomes" id="UP000244005">
    <property type="component" value="Unassembled WGS sequence"/>
</dbReference>
<keyword evidence="3" id="KW-1185">Reference proteome</keyword>
<gene>
    <name evidence="2" type="ORF">MARPO_0039s0071</name>
</gene>